<name>A0A2G5HG36_CERBT</name>
<dbReference type="AlphaFoldDB" id="A0A2G5HG36"/>
<evidence type="ECO:0000259" key="7">
    <source>
        <dbReference type="Pfam" id="PF01494"/>
    </source>
</evidence>
<evidence type="ECO:0000256" key="1">
    <source>
        <dbReference type="ARBA" id="ARBA00007992"/>
    </source>
</evidence>
<reference evidence="8 10" key="1">
    <citation type="submission" date="2015-10" db="EMBL/GenBank/DDBJ databases">
        <title>The cercosporin biosynthetic gene cluster was horizontally transferred to several fungal lineages and shown to be expanded in Cercospora beticola based on microsynteny with recipient genomes.</title>
        <authorList>
            <person name="De Jonge R."/>
            <person name="Ebert M.K."/>
            <person name="Suttle J.C."/>
            <person name="Jurick Ii W.M."/>
            <person name="Secor G.A."/>
            <person name="Thomma B.P."/>
            <person name="Van De Peer Y."/>
            <person name="Bolton M.D."/>
        </authorList>
    </citation>
    <scope>NUCLEOTIDE SEQUENCE [LARGE SCALE GENOMIC DNA]</scope>
    <source>
        <strain evidence="8 10">09-40</strain>
    </source>
</reference>
<evidence type="ECO:0000313" key="11">
    <source>
        <dbReference type="Proteomes" id="UP001302367"/>
    </source>
</evidence>
<dbReference type="Proteomes" id="UP000230605">
    <property type="component" value="Chromosome 7"/>
</dbReference>
<evidence type="ECO:0000256" key="4">
    <source>
        <dbReference type="ARBA" id="ARBA00023002"/>
    </source>
</evidence>
<accession>A0A2G5HG36</accession>
<dbReference type="InterPro" id="IPR036188">
    <property type="entry name" value="FAD/NAD-bd_sf"/>
</dbReference>
<evidence type="ECO:0000256" key="2">
    <source>
        <dbReference type="ARBA" id="ARBA00022630"/>
    </source>
</evidence>
<keyword evidence="2" id="KW-0285">Flavoprotein</keyword>
<evidence type="ECO:0000256" key="5">
    <source>
        <dbReference type="ARBA" id="ARBA00023033"/>
    </source>
</evidence>
<dbReference type="Gene3D" id="3.50.50.60">
    <property type="entry name" value="FAD/NAD(P)-binding domain"/>
    <property type="match status" value="1"/>
</dbReference>
<feature type="compositionally biased region" description="Polar residues" evidence="6">
    <location>
        <begin position="21"/>
        <end position="30"/>
    </location>
</feature>
<dbReference type="OrthoDB" id="1047367at2759"/>
<dbReference type="GO" id="GO:0004497">
    <property type="term" value="F:monooxygenase activity"/>
    <property type="evidence" value="ECO:0007669"/>
    <property type="project" value="UniProtKB-KW"/>
</dbReference>
<dbReference type="EMBL" id="CP134190">
    <property type="protein sequence ID" value="WPB05607.1"/>
    <property type="molecule type" value="Genomic_DNA"/>
</dbReference>
<dbReference type="PANTHER" id="PTHR13789:SF261">
    <property type="entry name" value="HYDROXYLASE, PUTATIVE (AFU_ORTHOLOGUE AFUA_7G00590)-RELATED"/>
    <property type="match status" value="1"/>
</dbReference>
<dbReference type="Pfam" id="PF01494">
    <property type="entry name" value="FAD_binding_3"/>
    <property type="match status" value="1"/>
</dbReference>
<dbReference type="PRINTS" id="PR00420">
    <property type="entry name" value="RNGMNOXGNASE"/>
</dbReference>
<comment type="similarity">
    <text evidence="1">Belongs to the paxM FAD-dependent monooxygenase family.</text>
</comment>
<keyword evidence="5" id="KW-0503">Monooxygenase</keyword>
<evidence type="ECO:0000313" key="10">
    <source>
        <dbReference type="Proteomes" id="UP000230605"/>
    </source>
</evidence>
<dbReference type="InterPro" id="IPR010451">
    <property type="entry name" value="Acetoacetate_decarboxylase"/>
</dbReference>
<reference evidence="9 11" key="2">
    <citation type="submission" date="2023-09" db="EMBL/GenBank/DDBJ databases">
        <title>Complete-Gapless Cercospora beticola genome.</title>
        <authorList>
            <person name="Wyatt N.A."/>
            <person name="Spanner R.E."/>
            <person name="Bolton M.D."/>
        </authorList>
    </citation>
    <scope>NUCLEOTIDE SEQUENCE [LARGE SCALE GENOMIC DNA]</scope>
    <source>
        <strain evidence="9">Cb09-40</strain>
    </source>
</reference>
<proteinExistence type="inferred from homology"/>
<dbReference type="SUPFAM" id="SSF54373">
    <property type="entry name" value="FAD-linked reductases, C-terminal domain"/>
    <property type="match status" value="1"/>
</dbReference>
<evidence type="ECO:0000256" key="3">
    <source>
        <dbReference type="ARBA" id="ARBA00022827"/>
    </source>
</evidence>
<keyword evidence="11" id="KW-1185">Reference proteome</keyword>
<dbReference type="Proteomes" id="UP001302367">
    <property type="component" value="Chromosome 7"/>
</dbReference>
<dbReference type="SUPFAM" id="SSF51905">
    <property type="entry name" value="FAD/NAD(P)-binding domain"/>
    <property type="match status" value="1"/>
</dbReference>
<dbReference type="InterPro" id="IPR050493">
    <property type="entry name" value="FAD-dep_Monooxygenase_BioMet"/>
</dbReference>
<sequence>MVRQGGVEACAHGSTDHRNEGYSNAAQGSTTSGPLSVIIVGGGIGGLSAAIALRRAGHNVIVLEQGIAEAQTGAPIHLQPNSNGIVRRLGLTPELFGAKEVTRVTEYVPNGSLVRSFDMVESNKKWQHPWQLVPSDKFHAELRKTATLKQGQGQPVDIRHSSSVVSTDNQNAWATLSTGEVVQGDVLIGADGVCSGTRKTLPAAADITPSFSGHSALHFLVSKKEALGDPATEKFVPKDGEIVTWLGDHGRLVAYPCRSDGLLEFVCIHPGEKQGNALDDSDTKSRDTLLYMSDDLGDAFRALLAKANKQQSSTHWPLFDMAKLPTWTNKKLALLGEAAHTFHPHHEFGAGQAIEDAAAIAVVLPLGTALEEVEERLKLYETCRYERAHWVREYAHMAEGHRGGDEAMHEFTNYHLCHDEFDSATKKFDEWKWAKNPRLYWRMPVAFGPTPGPRQALYTDQPQPARHSTFTTASISFKTSRTFLQNLFPTSSFTFKDPGTIAYASLSQTTLDRMEWLGGSGYKHFGLYIHGVRYTKQDGSTINGTYLPLLFENLTDPIISGRDELGFPKVYCAIDVRRRKDSYHVRTSWQEATFGKFNLDDLESSDPGTTAKPASDGSNYGTLTYKYIPAVGEPGKADVAYAVVVPHEETAKQMPSEVTRVWESTRPSFEFDDLTPTDVPTLHHIVSTLKRMPVYEYVSGRIVEGLGVPDVSSARRIE</sequence>
<evidence type="ECO:0000313" key="8">
    <source>
        <dbReference type="EMBL" id="PIA91498.1"/>
    </source>
</evidence>
<dbReference type="InterPro" id="IPR023375">
    <property type="entry name" value="ADC_dom_sf"/>
</dbReference>
<gene>
    <name evidence="8" type="ORF">CB0940_10034</name>
    <name evidence="9" type="ORF">RHO25_010260</name>
</gene>
<dbReference type="Pfam" id="PF06314">
    <property type="entry name" value="ADC"/>
    <property type="match status" value="1"/>
</dbReference>
<evidence type="ECO:0000313" key="9">
    <source>
        <dbReference type="EMBL" id="WPB05607.1"/>
    </source>
</evidence>
<evidence type="ECO:0000256" key="6">
    <source>
        <dbReference type="SAM" id="MobiDB-lite"/>
    </source>
</evidence>
<keyword evidence="3" id="KW-0274">FAD</keyword>
<dbReference type="PANTHER" id="PTHR13789">
    <property type="entry name" value="MONOOXYGENASE"/>
    <property type="match status" value="1"/>
</dbReference>
<dbReference type="Gene3D" id="2.40.400.10">
    <property type="entry name" value="Acetoacetate decarboxylase-like"/>
    <property type="match status" value="1"/>
</dbReference>
<dbReference type="InterPro" id="IPR002938">
    <property type="entry name" value="FAD-bd"/>
</dbReference>
<keyword evidence="4" id="KW-0560">Oxidoreductase</keyword>
<feature type="domain" description="FAD-binding" evidence="7">
    <location>
        <begin position="36"/>
        <end position="389"/>
    </location>
</feature>
<dbReference type="SUPFAM" id="SSF160104">
    <property type="entry name" value="Acetoacetate decarboxylase-like"/>
    <property type="match status" value="1"/>
</dbReference>
<dbReference type="GO" id="GO:0071949">
    <property type="term" value="F:FAD binding"/>
    <property type="evidence" value="ECO:0007669"/>
    <property type="project" value="InterPro"/>
</dbReference>
<organism evidence="8 10">
    <name type="scientific">Cercospora beticola</name>
    <name type="common">Sugarbeet leaf spot fungus</name>
    <dbReference type="NCBI Taxonomy" id="122368"/>
    <lineage>
        <taxon>Eukaryota</taxon>
        <taxon>Fungi</taxon>
        <taxon>Dikarya</taxon>
        <taxon>Ascomycota</taxon>
        <taxon>Pezizomycotina</taxon>
        <taxon>Dothideomycetes</taxon>
        <taxon>Dothideomycetidae</taxon>
        <taxon>Mycosphaerellales</taxon>
        <taxon>Mycosphaerellaceae</taxon>
        <taxon>Cercospora</taxon>
    </lineage>
</organism>
<dbReference type="GO" id="GO:0016829">
    <property type="term" value="F:lyase activity"/>
    <property type="evidence" value="ECO:0007669"/>
    <property type="project" value="InterPro"/>
</dbReference>
<feature type="region of interest" description="Disordered" evidence="6">
    <location>
        <begin position="1"/>
        <end position="30"/>
    </location>
</feature>
<protein>
    <recommendedName>
        <fullName evidence="7">FAD-binding domain-containing protein</fullName>
    </recommendedName>
</protein>
<dbReference type="EMBL" id="LKMD01000106">
    <property type="protein sequence ID" value="PIA91498.1"/>
    <property type="molecule type" value="Genomic_DNA"/>
</dbReference>